<sequence>MMVSLLRSSMGEHASPRHSQSNSSRPSQVFASCAFISSVIVLFLLTIPMAFLSSKDVDITPITISPAPLASSALSIALRQDTLDLKQSSHILSRQSDLSSPDNENSDESALARRSSWRSKPSKSWSRYRARRSALISSPSPAAREHDRDNRKPSTCSEKSTASEVDEGRSDSDCQRVYDLLIDPPMFSPPDKRTQQGWVVLVVGVITIVTASLMM</sequence>
<protein>
    <submittedName>
        <fullName evidence="3">Uncharacterized protein</fullName>
    </submittedName>
</protein>
<evidence type="ECO:0000256" key="1">
    <source>
        <dbReference type="SAM" id="MobiDB-lite"/>
    </source>
</evidence>
<feature type="compositionally biased region" description="Basic and acidic residues" evidence="1">
    <location>
        <begin position="143"/>
        <end position="152"/>
    </location>
</feature>
<accession>A0A1E3Q7E0</accession>
<dbReference type="AlphaFoldDB" id="A0A1E3Q7E0"/>
<dbReference type="EMBL" id="KV454293">
    <property type="protein sequence ID" value="ODQ73530.1"/>
    <property type="molecule type" value="Genomic_DNA"/>
</dbReference>
<name>A0A1E3Q7E0_LIPST</name>
<dbReference type="OrthoDB" id="10503728at2759"/>
<evidence type="ECO:0000313" key="3">
    <source>
        <dbReference type="EMBL" id="ODQ73530.1"/>
    </source>
</evidence>
<proteinExistence type="predicted"/>
<feature type="region of interest" description="Disordered" evidence="1">
    <location>
        <begin position="136"/>
        <end position="171"/>
    </location>
</feature>
<feature type="region of interest" description="Disordered" evidence="1">
    <location>
        <begin position="1"/>
        <end position="25"/>
    </location>
</feature>
<evidence type="ECO:0000313" key="4">
    <source>
        <dbReference type="Proteomes" id="UP000094385"/>
    </source>
</evidence>
<evidence type="ECO:0000256" key="2">
    <source>
        <dbReference type="SAM" id="Phobius"/>
    </source>
</evidence>
<keyword evidence="2" id="KW-0812">Transmembrane</keyword>
<feature type="region of interest" description="Disordered" evidence="1">
    <location>
        <begin position="92"/>
        <end position="115"/>
    </location>
</feature>
<feature type="transmembrane region" description="Helical" evidence="2">
    <location>
        <begin position="197"/>
        <end position="214"/>
    </location>
</feature>
<feature type="transmembrane region" description="Helical" evidence="2">
    <location>
        <begin position="29"/>
        <end position="53"/>
    </location>
</feature>
<dbReference type="Proteomes" id="UP000094385">
    <property type="component" value="Unassembled WGS sequence"/>
</dbReference>
<feature type="transmembrane region" description="Helical" evidence="2">
    <location>
        <begin position="59"/>
        <end position="78"/>
    </location>
</feature>
<keyword evidence="2" id="KW-1133">Transmembrane helix</keyword>
<feature type="compositionally biased region" description="Polar residues" evidence="1">
    <location>
        <begin position="153"/>
        <end position="163"/>
    </location>
</feature>
<feature type="compositionally biased region" description="Polar residues" evidence="1">
    <location>
        <begin position="92"/>
        <end position="103"/>
    </location>
</feature>
<keyword evidence="4" id="KW-1185">Reference proteome</keyword>
<reference evidence="3 4" key="1">
    <citation type="journal article" date="2016" name="Proc. Natl. Acad. Sci. U.S.A.">
        <title>Comparative genomics of biotechnologically important yeasts.</title>
        <authorList>
            <person name="Riley R."/>
            <person name="Haridas S."/>
            <person name="Wolfe K.H."/>
            <person name="Lopes M.R."/>
            <person name="Hittinger C.T."/>
            <person name="Goeker M."/>
            <person name="Salamov A.A."/>
            <person name="Wisecaver J.H."/>
            <person name="Long T.M."/>
            <person name="Calvey C.H."/>
            <person name="Aerts A.L."/>
            <person name="Barry K.W."/>
            <person name="Choi C."/>
            <person name="Clum A."/>
            <person name="Coughlan A.Y."/>
            <person name="Deshpande S."/>
            <person name="Douglass A.P."/>
            <person name="Hanson S.J."/>
            <person name="Klenk H.-P."/>
            <person name="LaButti K.M."/>
            <person name="Lapidus A."/>
            <person name="Lindquist E.A."/>
            <person name="Lipzen A.M."/>
            <person name="Meier-Kolthoff J.P."/>
            <person name="Ohm R.A."/>
            <person name="Otillar R.P."/>
            <person name="Pangilinan J.L."/>
            <person name="Peng Y."/>
            <person name="Rokas A."/>
            <person name="Rosa C.A."/>
            <person name="Scheuner C."/>
            <person name="Sibirny A.A."/>
            <person name="Slot J.C."/>
            <person name="Stielow J.B."/>
            <person name="Sun H."/>
            <person name="Kurtzman C.P."/>
            <person name="Blackwell M."/>
            <person name="Grigoriev I.V."/>
            <person name="Jeffries T.W."/>
        </authorList>
    </citation>
    <scope>NUCLEOTIDE SEQUENCE [LARGE SCALE GENOMIC DNA]</scope>
    <source>
        <strain evidence="3 4">NRRL Y-11557</strain>
    </source>
</reference>
<gene>
    <name evidence="3" type="ORF">LIPSTDRAFT_110720</name>
</gene>
<keyword evidence="2" id="KW-0472">Membrane</keyword>
<organism evidence="3 4">
    <name type="scientific">Lipomyces starkeyi NRRL Y-11557</name>
    <dbReference type="NCBI Taxonomy" id="675824"/>
    <lineage>
        <taxon>Eukaryota</taxon>
        <taxon>Fungi</taxon>
        <taxon>Dikarya</taxon>
        <taxon>Ascomycota</taxon>
        <taxon>Saccharomycotina</taxon>
        <taxon>Lipomycetes</taxon>
        <taxon>Lipomycetales</taxon>
        <taxon>Lipomycetaceae</taxon>
        <taxon>Lipomyces</taxon>
    </lineage>
</organism>